<dbReference type="InterPro" id="IPR004143">
    <property type="entry name" value="BPL_LPL_catalytic"/>
</dbReference>
<dbReference type="GO" id="GO:0004077">
    <property type="term" value="F:biotin--[biotin carboxyl-carrier protein] ligase activity"/>
    <property type="evidence" value="ECO:0007669"/>
    <property type="project" value="InterPro"/>
</dbReference>
<dbReference type="EMBL" id="QXGL01000012">
    <property type="protein sequence ID" value="RSX50791.1"/>
    <property type="molecule type" value="Genomic_DNA"/>
</dbReference>
<protein>
    <submittedName>
        <fullName evidence="3">Biotin--[acetyl-CoA-carboxylase] ligase</fullName>
    </submittedName>
</protein>
<reference evidence="3 4" key="1">
    <citation type="submission" date="2018-09" db="EMBL/GenBank/DDBJ databases">
        <title>Characterization of the phylogenetic diversity of five novel species belonging to the genus Bifidobacterium.</title>
        <authorList>
            <person name="Lugli G.A."/>
            <person name="Duranti S."/>
            <person name="Milani C."/>
        </authorList>
    </citation>
    <scope>NUCLEOTIDE SEQUENCE [LARGE SCALE GENOMIC DNA]</scope>
    <source>
        <strain evidence="3 4">2034B</strain>
    </source>
</reference>
<dbReference type="AlphaFoldDB" id="A0A430FDC0"/>
<dbReference type="SUPFAM" id="SSF55681">
    <property type="entry name" value="Class II aaRS and biotin synthetases"/>
    <property type="match status" value="1"/>
</dbReference>
<dbReference type="RefSeq" id="WP_125982447.1">
    <property type="nucleotide sequence ID" value="NZ_QXGL01000012.1"/>
</dbReference>
<gene>
    <name evidence="3" type="ORF">D2E25_1984</name>
</gene>
<evidence type="ECO:0000313" key="3">
    <source>
        <dbReference type="EMBL" id="RSX50791.1"/>
    </source>
</evidence>
<keyword evidence="1 3" id="KW-0436">Ligase</keyword>
<name>A0A430FDC0_9BIFI</name>
<evidence type="ECO:0000313" key="4">
    <source>
        <dbReference type="Proteomes" id="UP000287533"/>
    </source>
</evidence>
<dbReference type="Gene3D" id="2.30.30.100">
    <property type="match status" value="1"/>
</dbReference>
<dbReference type="Proteomes" id="UP000287533">
    <property type="component" value="Unassembled WGS sequence"/>
</dbReference>
<dbReference type="OrthoDB" id="9807064at2"/>
<accession>A0A430FDC0</accession>
<evidence type="ECO:0000256" key="1">
    <source>
        <dbReference type="ARBA" id="ARBA00022598"/>
    </source>
</evidence>
<evidence type="ECO:0000259" key="2">
    <source>
        <dbReference type="Pfam" id="PF03099"/>
    </source>
</evidence>
<dbReference type="Gene3D" id="3.30.930.10">
    <property type="entry name" value="Bira Bifunctional Protein, Domain 2"/>
    <property type="match status" value="1"/>
</dbReference>
<dbReference type="NCBIfam" id="TIGR00121">
    <property type="entry name" value="birA_ligase"/>
    <property type="match status" value="1"/>
</dbReference>
<proteinExistence type="predicted"/>
<sequence length="287" mass="30359">MPRTNAVADHVIAVAQTDSTNALARRMLRDGELTLPADGVGMTVVAADEQTAGRGRLGRTWVSQPGASMTCSFVAALPMSVLTDADVNGWLTMIAGLAALDALRGTLEECGLKPNAPDCTLALKWPNDIYCHGLKLGGILTEFVPLDDTAQAANTAEAPRAALIIGIGVNLHLRADRLPTPSSTSLQLHVDNLPDTSVLRDMICARIASSLRNRLYAFARDPHAQAAAVHDEALRVCWTISRRVEARFTDGTTLAGTAVALNADASLQVRDDAGELHTVHTADVGVL</sequence>
<dbReference type="CDD" id="cd16442">
    <property type="entry name" value="BPL"/>
    <property type="match status" value="1"/>
</dbReference>
<feature type="domain" description="BPL/LPL catalytic" evidence="2">
    <location>
        <begin position="43"/>
        <end position="145"/>
    </location>
</feature>
<keyword evidence="4" id="KW-1185">Reference proteome</keyword>
<dbReference type="Pfam" id="PF03099">
    <property type="entry name" value="BPL_LplA_LipB"/>
    <property type="match status" value="1"/>
</dbReference>
<dbReference type="InterPro" id="IPR045864">
    <property type="entry name" value="aa-tRNA-synth_II/BPL/LPL"/>
</dbReference>
<comment type="caution">
    <text evidence="3">The sequence shown here is derived from an EMBL/GenBank/DDBJ whole genome shotgun (WGS) entry which is preliminary data.</text>
</comment>
<dbReference type="GO" id="GO:0005737">
    <property type="term" value="C:cytoplasm"/>
    <property type="evidence" value="ECO:0007669"/>
    <property type="project" value="TreeGrafter"/>
</dbReference>
<dbReference type="PANTHER" id="PTHR12835">
    <property type="entry name" value="BIOTIN PROTEIN LIGASE"/>
    <property type="match status" value="1"/>
</dbReference>
<dbReference type="PANTHER" id="PTHR12835:SF5">
    <property type="entry name" value="BIOTIN--PROTEIN LIGASE"/>
    <property type="match status" value="1"/>
</dbReference>
<organism evidence="3 4">
    <name type="scientific">Bifidobacterium goeldii</name>
    <dbReference type="NCBI Taxonomy" id="2306975"/>
    <lineage>
        <taxon>Bacteria</taxon>
        <taxon>Bacillati</taxon>
        <taxon>Actinomycetota</taxon>
        <taxon>Actinomycetes</taxon>
        <taxon>Bifidobacteriales</taxon>
        <taxon>Bifidobacteriaceae</taxon>
        <taxon>Bifidobacterium</taxon>
    </lineage>
</organism>
<dbReference type="InterPro" id="IPR004408">
    <property type="entry name" value="Biotin_CoA_COase_ligase"/>
</dbReference>